<feature type="region of interest" description="Disordered" evidence="1">
    <location>
        <begin position="132"/>
        <end position="174"/>
    </location>
</feature>
<evidence type="ECO:0000313" key="3">
    <source>
        <dbReference type="Proteomes" id="UP000223102"/>
    </source>
</evidence>
<dbReference type="EMBL" id="KT070867">
    <property type="protein sequence ID" value="AKQ08494.1"/>
    <property type="molecule type" value="Genomic_DNA"/>
</dbReference>
<organism evidence="2 3">
    <name type="scientific">Bacillus phage PBC2</name>
    <dbReference type="NCBI Taxonomy" id="1675029"/>
    <lineage>
        <taxon>Viruses</taxon>
        <taxon>Duplodnaviria</taxon>
        <taxon>Heunggongvirae</taxon>
        <taxon>Uroviricota</taxon>
        <taxon>Caudoviricetes</taxon>
        <taxon>Andregratiavirinae</taxon>
        <taxon>Haetaevirus</taxon>
        <taxon>Haetaevirus PBC2</taxon>
    </lineage>
</organism>
<name>A0A218KC76_9CAUD</name>
<dbReference type="InterPro" id="IPR044925">
    <property type="entry name" value="His-Me_finger_sf"/>
</dbReference>
<sequence length="218" mass="25539">MKSCQYCGRTENDSRVIRTSKFGEEMLLCMAHYKQMIDKGELRHRRTDPNEFIEHDDFIEMFLYDKVGNKIASTYFSKQHKNAVLKYRWCVSKSGKLYTDYVLGNIDGKRVSLHSFIAKILFGERPKGLTVDHNDRNGLNNIDSNLSYEDQTSQNVNQKTRKDNSSGVKGVSYSKRDKKWKAQLKHKEVLKIAEFGRFEEAVEQRKVWEILRDKGELK</sequence>
<dbReference type="Proteomes" id="UP000223102">
    <property type="component" value="Segment"/>
</dbReference>
<evidence type="ECO:0000256" key="1">
    <source>
        <dbReference type="SAM" id="MobiDB-lite"/>
    </source>
</evidence>
<evidence type="ECO:0000313" key="2">
    <source>
        <dbReference type="EMBL" id="AKQ08494.1"/>
    </source>
</evidence>
<dbReference type="Gene3D" id="3.90.75.20">
    <property type="match status" value="1"/>
</dbReference>
<dbReference type="SUPFAM" id="SSF54060">
    <property type="entry name" value="His-Me finger endonucleases"/>
    <property type="match status" value="1"/>
</dbReference>
<feature type="compositionally biased region" description="Polar residues" evidence="1">
    <location>
        <begin position="137"/>
        <end position="158"/>
    </location>
</feature>
<reference evidence="2 3" key="1">
    <citation type="submission" date="2015-06" db="EMBL/GenBank/DDBJ databases">
        <title>Complete genome sequence of Bacillus cereus phage PBC2.</title>
        <authorList>
            <person name="Kong M."/>
            <person name="Ryu S."/>
        </authorList>
    </citation>
    <scope>NUCLEOTIDE SEQUENCE [LARGE SCALE GENOMIC DNA]</scope>
</reference>
<gene>
    <name evidence="2" type="ORF">PBC2_179</name>
</gene>
<proteinExistence type="predicted"/>
<evidence type="ECO:0008006" key="4">
    <source>
        <dbReference type="Google" id="ProtNLM"/>
    </source>
</evidence>
<accession>A0A218KC76</accession>
<protein>
    <recommendedName>
        <fullName evidence="4">HNH endonuclease</fullName>
    </recommendedName>
</protein>
<keyword evidence="3" id="KW-1185">Reference proteome</keyword>